<sequence length="28" mass="3116">MSKKDKKIEIRVADAKVNGGKDSFEGYT</sequence>
<name>A0A559GRM7_STREE</name>
<evidence type="ECO:0000313" key="1">
    <source>
        <dbReference type="EMBL" id="TVX65762.1"/>
    </source>
</evidence>
<evidence type="ECO:0000313" key="2">
    <source>
        <dbReference type="Proteomes" id="UP000315060"/>
    </source>
</evidence>
<accession>A0A559GRM7</accession>
<feature type="non-terminal residue" evidence="1">
    <location>
        <position position="28"/>
    </location>
</feature>
<proteinExistence type="predicted"/>
<reference evidence="1 2" key="1">
    <citation type="submission" date="2019-07" db="EMBL/GenBank/DDBJ databases">
        <authorList>
            <person name="Mohale T."/>
        </authorList>
    </citation>
    <scope>NUCLEOTIDE SEQUENCE [LARGE SCALE GENOMIC DNA]</scope>
    <source>
        <strain evidence="1 2">NTPn 59</strain>
    </source>
</reference>
<gene>
    <name evidence="1" type="ORF">AZJ28_11705</name>
</gene>
<protein>
    <submittedName>
        <fullName evidence="1">DUF2969 domain-containing protein</fullName>
    </submittedName>
</protein>
<dbReference type="Proteomes" id="UP000315060">
    <property type="component" value="Unassembled WGS sequence"/>
</dbReference>
<organism evidence="1 2">
    <name type="scientific">Streptococcus pneumoniae</name>
    <dbReference type="NCBI Taxonomy" id="1313"/>
    <lineage>
        <taxon>Bacteria</taxon>
        <taxon>Bacillati</taxon>
        <taxon>Bacillota</taxon>
        <taxon>Bacilli</taxon>
        <taxon>Lactobacillales</taxon>
        <taxon>Streptococcaceae</taxon>
        <taxon>Streptococcus</taxon>
    </lineage>
</organism>
<dbReference type="AlphaFoldDB" id="A0A559GRM7"/>
<dbReference type="EMBL" id="VMYC01000288">
    <property type="protein sequence ID" value="TVX65762.1"/>
    <property type="molecule type" value="Genomic_DNA"/>
</dbReference>
<comment type="caution">
    <text evidence="1">The sequence shown here is derived from an EMBL/GenBank/DDBJ whole genome shotgun (WGS) entry which is preliminary data.</text>
</comment>